<gene>
    <name evidence="1" type="ORF">ACFOY7_17090</name>
</gene>
<comment type="caution">
    <text evidence="1">The sequence shown here is derived from an EMBL/GenBank/DDBJ whole genome shotgun (WGS) entry which is preliminary data.</text>
</comment>
<dbReference type="GO" id="GO:0032259">
    <property type="term" value="P:methylation"/>
    <property type="evidence" value="ECO:0007669"/>
    <property type="project" value="UniProtKB-KW"/>
</dbReference>
<name>A0ABV8X0E8_9BACI</name>
<dbReference type="GO" id="GO:0008168">
    <property type="term" value="F:methyltransferase activity"/>
    <property type="evidence" value="ECO:0007669"/>
    <property type="project" value="UniProtKB-KW"/>
</dbReference>
<dbReference type="Pfam" id="PF06962">
    <property type="entry name" value="rRNA_methylase"/>
    <property type="match status" value="1"/>
</dbReference>
<sequence length="187" mass="20970">MKTIIPFSHQLLKEIVLKGDTVIDATCGNGNDTLFLSKLVGQHGKVYGFDIQAAAIVNTRKKIETEDYLKNVTLIHDGHEAIDKYIAVNEEVAGAIFNLGYLPKGDHAVVTKPVSTIQAVERILKRLTLGGRIVLVVYHGHEGGTEEKNHLLTFCENLDQNYYQVLQYQFINQKNQPPFILAVERIK</sequence>
<dbReference type="CDD" id="cd02440">
    <property type="entry name" value="AdoMet_MTases"/>
    <property type="match status" value="1"/>
</dbReference>
<dbReference type="Proteomes" id="UP001595882">
    <property type="component" value="Unassembled WGS sequence"/>
</dbReference>
<keyword evidence="1" id="KW-0489">Methyltransferase</keyword>
<protein>
    <submittedName>
        <fullName evidence="1">Class I SAM-dependent methyltransferase</fullName>
        <ecNumber evidence="1">2.1.1.-</ecNumber>
    </submittedName>
</protein>
<dbReference type="Gene3D" id="3.40.50.150">
    <property type="entry name" value="Vaccinia Virus protein VP39"/>
    <property type="match status" value="1"/>
</dbReference>
<dbReference type="RefSeq" id="WP_390253758.1">
    <property type="nucleotide sequence ID" value="NZ_JBHSDT010000008.1"/>
</dbReference>
<dbReference type="InterPro" id="IPR010719">
    <property type="entry name" value="MnmM_MeTrfase"/>
</dbReference>
<dbReference type="PANTHER" id="PTHR35276:SF1">
    <property type="entry name" value="TRNA (MNM(5)S(2)U34)-METHYLTRANSFERASE, CHLOROPLASTIC"/>
    <property type="match status" value="1"/>
</dbReference>
<keyword evidence="1" id="KW-0808">Transferase</keyword>
<reference evidence="2" key="1">
    <citation type="journal article" date="2019" name="Int. J. Syst. Evol. Microbiol.">
        <title>The Global Catalogue of Microorganisms (GCM) 10K type strain sequencing project: providing services to taxonomists for standard genome sequencing and annotation.</title>
        <authorList>
            <consortium name="The Broad Institute Genomics Platform"/>
            <consortium name="The Broad Institute Genome Sequencing Center for Infectious Disease"/>
            <person name="Wu L."/>
            <person name="Ma J."/>
        </authorList>
    </citation>
    <scope>NUCLEOTIDE SEQUENCE [LARGE SCALE GENOMIC DNA]</scope>
    <source>
        <strain evidence="2">CCUG 37865</strain>
    </source>
</reference>
<accession>A0ABV8X0E8</accession>
<dbReference type="EC" id="2.1.1.-" evidence="1"/>
<dbReference type="EMBL" id="JBHSDT010000008">
    <property type="protein sequence ID" value="MFC4404788.1"/>
    <property type="molecule type" value="Genomic_DNA"/>
</dbReference>
<dbReference type="InterPro" id="IPR029063">
    <property type="entry name" value="SAM-dependent_MTases_sf"/>
</dbReference>
<organism evidence="1 2">
    <name type="scientific">Gracilibacillus xinjiangensis</name>
    <dbReference type="NCBI Taxonomy" id="1193282"/>
    <lineage>
        <taxon>Bacteria</taxon>
        <taxon>Bacillati</taxon>
        <taxon>Bacillota</taxon>
        <taxon>Bacilli</taxon>
        <taxon>Bacillales</taxon>
        <taxon>Bacillaceae</taxon>
        <taxon>Gracilibacillus</taxon>
    </lineage>
</organism>
<evidence type="ECO:0000313" key="2">
    <source>
        <dbReference type="Proteomes" id="UP001595882"/>
    </source>
</evidence>
<proteinExistence type="predicted"/>
<keyword evidence="2" id="KW-1185">Reference proteome</keyword>
<dbReference type="SUPFAM" id="SSF53335">
    <property type="entry name" value="S-adenosyl-L-methionine-dependent methyltransferases"/>
    <property type="match status" value="1"/>
</dbReference>
<dbReference type="PANTHER" id="PTHR35276">
    <property type="entry name" value="S-ADENOSYL-L-METHIONINE-DEPENDENT METHYLTRANSFERASES SUPERFAMILY PROTEIN"/>
    <property type="match status" value="1"/>
</dbReference>
<evidence type="ECO:0000313" key="1">
    <source>
        <dbReference type="EMBL" id="MFC4404788.1"/>
    </source>
</evidence>